<feature type="compositionally biased region" description="Basic and acidic residues" evidence="1">
    <location>
        <begin position="244"/>
        <end position="260"/>
    </location>
</feature>
<organism evidence="2 3">
    <name type="scientific">Ciona intestinalis</name>
    <name type="common">Transparent sea squirt</name>
    <name type="synonym">Ascidia intestinalis</name>
    <dbReference type="NCBI Taxonomy" id="7719"/>
    <lineage>
        <taxon>Eukaryota</taxon>
        <taxon>Metazoa</taxon>
        <taxon>Chordata</taxon>
        <taxon>Tunicata</taxon>
        <taxon>Ascidiacea</taxon>
        <taxon>Phlebobranchia</taxon>
        <taxon>Cionidae</taxon>
        <taxon>Ciona</taxon>
    </lineage>
</organism>
<evidence type="ECO:0000256" key="1">
    <source>
        <dbReference type="SAM" id="MobiDB-lite"/>
    </source>
</evidence>
<protein>
    <submittedName>
        <fullName evidence="2">Uncharacterized protein</fullName>
    </submittedName>
</protein>
<feature type="compositionally biased region" description="Polar residues" evidence="1">
    <location>
        <begin position="266"/>
        <end position="276"/>
    </location>
</feature>
<dbReference type="OMA" id="QWEKDDF"/>
<proteinExistence type="predicted"/>
<dbReference type="Ensembl" id="ENSCINT00000027532.2">
    <property type="protein sequence ID" value="ENSCINP00000027286.2"/>
    <property type="gene ID" value="ENSCING00000015365.2"/>
</dbReference>
<reference evidence="3" key="1">
    <citation type="journal article" date="2002" name="Science">
        <title>The draft genome of Ciona intestinalis: insights into chordate and vertebrate origins.</title>
        <authorList>
            <person name="Dehal P."/>
            <person name="Satou Y."/>
            <person name="Campbell R.K."/>
            <person name="Chapman J."/>
            <person name="Degnan B."/>
            <person name="De Tomaso A."/>
            <person name="Davidson B."/>
            <person name="Di Gregorio A."/>
            <person name="Gelpke M."/>
            <person name="Goodstein D.M."/>
            <person name="Harafuji N."/>
            <person name="Hastings K.E."/>
            <person name="Ho I."/>
            <person name="Hotta K."/>
            <person name="Huang W."/>
            <person name="Kawashima T."/>
            <person name="Lemaire P."/>
            <person name="Martinez D."/>
            <person name="Meinertzhagen I.A."/>
            <person name="Necula S."/>
            <person name="Nonaka M."/>
            <person name="Putnam N."/>
            <person name="Rash S."/>
            <person name="Saiga H."/>
            <person name="Satake M."/>
            <person name="Terry A."/>
            <person name="Yamada L."/>
            <person name="Wang H.G."/>
            <person name="Awazu S."/>
            <person name="Azumi K."/>
            <person name="Boore J."/>
            <person name="Branno M."/>
            <person name="Chin-Bow S."/>
            <person name="DeSantis R."/>
            <person name="Doyle S."/>
            <person name="Francino P."/>
            <person name="Keys D.N."/>
            <person name="Haga S."/>
            <person name="Hayashi H."/>
            <person name="Hino K."/>
            <person name="Imai K.S."/>
            <person name="Inaba K."/>
            <person name="Kano S."/>
            <person name="Kobayashi K."/>
            <person name="Kobayashi M."/>
            <person name="Lee B.I."/>
            <person name="Makabe K.W."/>
            <person name="Manohar C."/>
            <person name="Matassi G."/>
            <person name="Medina M."/>
            <person name="Mochizuki Y."/>
            <person name="Mount S."/>
            <person name="Morishita T."/>
            <person name="Miura S."/>
            <person name="Nakayama A."/>
            <person name="Nishizaka S."/>
            <person name="Nomoto H."/>
            <person name="Ohta F."/>
            <person name="Oishi K."/>
            <person name="Rigoutsos I."/>
            <person name="Sano M."/>
            <person name="Sasaki A."/>
            <person name="Sasakura Y."/>
            <person name="Shoguchi E."/>
            <person name="Shin-i T."/>
            <person name="Spagnuolo A."/>
            <person name="Stainier D."/>
            <person name="Suzuki M.M."/>
            <person name="Tassy O."/>
            <person name="Takatori N."/>
            <person name="Tokuoka M."/>
            <person name="Yagi K."/>
            <person name="Yoshizaki F."/>
            <person name="Wada S."/>
            <person name="Zhang C."/>
            <person name="Hyatt P.D."/>
            <person name="Larimer F."/>
            <person name="Detter C."/>
            <person name="Doggett N."/>
            <person name="Glavina T."/>
            <person name="Hawkins T."/>
            <person name="Richardson P."/>
            <person name="Lucas S."/>
            <person name="Kohara Y."/>
            <person name="Levine M."/>
            <person name="Satoh N."/>
            <person name="Rokhsar D.S."/>
        </authorList>
    </citation>
    <scope>NUCLEOTIDE SEQUENCE [LARGE SCALE GENOMIC DNA]</scope>
</reference>
<feature type="compositionally biased region" description="Basic and acidic residues" evidence="1">
    <location>
        <begin position="279"/>
        <end position="290"/>
    </location>
</feature>
<feature type="compositionally biased region" description="Basic residues" evidence="1">
    <location>
        <begin position="80"/>
        <end position="93"/>
    </location>
</feature>
<dbReference type="HOGENOM" id="CLU_015909_2_2_1"/>
<evidence type="ECO:0000313" key="2">
    <source>
        <dbReference type="Ensembl" id="ENSCINP00000027286.2"/>
    </source>
</evidence>
<evidence type="ECO:0000313" key="3">
    <source>
        <dbReference type="Proteomes" id="UP000008144"/>
    </source>
</evidence>
<reference evidence="2" key="3">
    <citation type="submission" date="2025-09" db="UniProtKB">
        <authorList>
            <consortium name="Ensembl"/>
        </authorList>
    </citation>
    <scope>IDENTIFICATION</scope>
</reference>
<dbReference type="AlphaFoldDB" id="F7A5U1"/>
<reference evidence="2" key="2">
    <citation type="submission" date="2025-08" db="UniProtKB">
        <authorList>
            <consortium name="Ensembl"/>
        </authorList>
    </citation>
    <scope>IDENTIFICATION</scope>
</reference>
<dbReference type="InParanoid" id="F7A5U1"/>
<feature type="compositionally biased region" description="Basic and acidic residues" evidence="1">
    <location>
        <begin position="44"/>
        <end position="60"/>
    </location>
</feature>
<dbReference type="GeneTree" id="ENSGT00940000156115"/>
<feature type="compositionally biased region" description="Basic and acidic residues" evidence="1">
    <location>
        <begin position="306"/>
        <end position="324"/>
    </location>
</feature>
<feature type="compositionally biased region" description="Basic residues" evidence="1">
    <location>
        <begin position="361"/>
        <end position="371"/>
    </location>
</feature>
<feature type="region of interest" description="Disordered" evidence="1">
    <location>
        <begin position="44"/>
        <end position="100"/>
    </location>
</feature>
<dbReference type="Proteomes" id="UP000008144">
    <property type="component" value="Unassembled WGS sequence"/>
</dbReference>
<keyword evidence="3" id="KW-1185">Reference proteome</keyword>
<sequence length="408" mass="46462">MPVDTPSGKPIFAEASVTGKRRDAMNNCALEACRILDKHGMFRQSEGHQRKVKQWEKDDFYDSDEDGYLDRTGDLDTKRQQRKHRVGQGKKKKSGGDKMETYESLNEQIAQLEKEILQIEKQLEKDKQATKSKEMGEDPLEAFMQQVKAGKTLDSLTRSKLKQKLFNMKKESGRLCKLAAIARPASLPALNNSVSKSMAFIGRMKGKRKGKLVVNTELPPPTRRRIEENNEVEVEEEEEEQEENERNKEEPLQEKMEETKAVSPLRQDNTPVQIASTTKTKDEKKIDTPEVTHTIPTETPSPEPLITKEKLPKRPKVLPESEKKSKIRTFGPTLPESLKRELMGENEPSQNADEDENEGKPRRRKRNRKKNPAPQTTVCSDDPNYAHWLPPQGQTGDGTTSLNAKFGY</sequence>
<feature type="compositionally biased region" description="Acidic residues" evidence="1">
    <location>
        <begin position="229"/>
        <end position="243"/>
    </location>
</feature>
<accession>F7A5U1</accession>
<feature type="compositionally biased region" description="Polar residues" evidence="1">
    <location>
        <begin position="392"/>
        <end position="408"/>
    </location>
</feature>
<feature type="region of interest" description="Disordered" evidence="1">
    <location>
        <begin position="215"/>
        <end position="408"/>
    </location>
</feature>
<dbReference type="FunCoup" id="F7A5U1">
    <property type="interactions" value="155"/>
</dbReference>
<name>F7A5U1_CIOIN</name>
<feature type="compositionally biased region" description="Basic and acidic residues" evidence="1">
    <location>
        <begin position="68"/>
        <end position="79"/>
    </location>
</feature>